<evidence type="ECO:0000313" key="2">
    <source>
        <dbReference type="EMBL" id="TYC15831.1"/>
    </source>
</evidence>
<sequence>MSADAEDVERLVAAWGRIETWLEAHAPGSAVLLRPPASEADVAAAEAAMGVELPATLAAWYRIHDGVDEERTPDAVEVAGILPTGKTMLPLDRLVAEYRTHTEEWDDREAGILPFARTPGDTWYGWYVDARRSEPSYGNLGSWAVDQADEPYPRPSDGWPLPDWLTEIAVALEQGRPMKLPTGAEIARNRPALYRNGLTWVDVRHPHIDAVVLDGPR</sequence>
<dbReference type="AlphaFoldDB" id="A0A5D0UBA3"/>
<keyword evidence="3" id="KW-1185">Reference proteome</keyword>
<name>A0A5D0UBA3_9ACTN</name>
<gene>
    <name evidence="2" type="ORF">FXF65_10840</name>
</gene>
<dbReference type="SMART" id="SM00860">
    <property type="entry name" value="SMI1_KNR4"/>
    <property type="match status" value="1"/>
</dbReference>
<proteinExistence type="predicted"/>
<dbReference type="PANTHER" id="PTHR47432:SF1">
    <property type="entry name" value="CELL WALL ASSEMBLY REGULATOR SMI1"/>
    <property type="match status" value="1"/>
</dbReference>
<dbReference type="Pfam" id="PF09346">
    <property type="entry name" value="SMI1_KNR4"/>
    <property type="match status" value="1"/>
</dbReference>
<dbReference type="InterPro" id="IPR018958">
    <property type="entry name" value="Knr4/Smi1-like_dom"/>
</dbReference>
<dbReference type="InterPro" id="IPR051873">
    <property type="entry name" value="KNR4/SMI1_regulator"/>
</dbReference>
<dbReference type="PANTHER" id="PTHR47432">
    <property type="entry name" value="CELL WALL ASSEMBLY REGULATOR SMI1"/>
    <property type="match status" value="1"/>
</dbReference>
<reference evidence="2 3" key="1">
    <citation type="submission" date="2019-08" db="EMBL/GenBank/DDBJ databases">
        <title>Actinomadura sp. nov. CYP1-5 isolated from mountain soil.</title>
        <authorList>
            <person name="Songsumanus A."/>
            <person name="Kuncharoen N."/>
            <person name="Kudo T."/>
            <person name="Yuki M."/>
            <person name="Igarashi Y."/>
            <person name="Tanasupawat S."/>
        </authorList>
    </citation>
    <scope>NUCLEOTIDE SEQUENCE [LARGE SCALE GENOMIC DNA]</scope>
    <source>
        <strain evidence="2 3">GKU157</strain>
    </source>
</reference>
<dbReference type="InterPro" id="IPR037883">
    <property type="entry name" value="Knr4/Smi1-like_sf"/>
</dbReference>
<comment type="caution">
    <text evidence="2">The sequence shown here is derived from an EMBL/GenBank/DDBJ whole genome shotgun (WGS) entry which is preliminary data.</text>
</comment>
<dbReference type="Gene3D" id="3.40.1580.10">
    <property type="entry name" value="SMI1/KNR4-like"/>
    <property type="match status" value="1"/>
</dbReference>
<organism evidence="2 3">
    <name type="scientific">Actinomadura syzygii</name>
    <dbReference type="NCBI Taxonomy" id="1427538"/>
    <lineage>
        <taxon>Bacteria</taxon>
        <taxon>Bacillati</taxon>
        <taxon>Actinomycetota</taxon>
        <taxon>Actinomycetes</taxon>
        <taxon>Streptosporangiales</taxon>
        <taxon>Thermomonosporaceae</taxon>
        <taxon>Actinomadura</taxon>
    </lineage>
</organism>
<dbReference type="RefSeq" id="WP_148349627.1">
    <property type="nucleotide sequence ID" value="NZ_JBHSBF010000009.1"/>
</dbReference>
<dbReference type="SUPFAM" id="SSF160631">
    <property type="entry name" value="SMI1/KNR4-like"/>
    <property type="match status" value="1"/>
</dbReference>
<feature type="domain" description="Knr4/Smi1-like" evidence="1">
    <location>
        <begin position="36"/>
        <end position="167"/>
    </location>
</feature>
<protein>
    <submittedName>
        <fullName evidence="2">SMI1/KNR4 family protein</fullName>
    </submittedName>
</protein>
<evidence type="ECO:0000313" key="3">
    <source>
        <dbReference type="Proteomes" id="UP000322634"/>
    </source>
</evidence>
<dbReference type="Proteomes" id="UP000322634">
    <property type="component" value="Unassembled WGS sequence"/>
</dbReference>
<dbReference type="EMBL" id="VSFF01000004">
    <property type="protein sequence ID" value="TYC15831.1"/>
    <property type="molecule type" value="Genomic_DNA"/>
</dbReference>
<dbReference type="OrthoDB" id="3466111at2"/>
<accession>A0A5D0UBA3</accession>
<evidence type="ECO:0000259" key="1">
    <source>
        <dbReference type="SMART" id="SM00860"/>
    </source>
</evidence>